<evidence type="ECO:0000313" key="2">
    <source>
        <dbReference type="Proteomes" id="UP001172386"/>
    </source>
</evidence>
<dbReference type="Proteomes" id="UP001172386">
    <property type="component" value="Unassembled WGS sequence"/>
</dbReference>
<comment type="caution">
    <text evidence="1">The sequence shown here is derived from an EMBL/GenBank/DDBJ whole genome shotgun (WGS) entry which is preliminary data.</text>
</comment>
<gene>
    <name evidence="1" type="ORF">H2198_001580</name>
</gene>
<keyword evidence="2" id="KW-1185">Reference proteome</keyword>
<evidence type="ECO:0000313" key="1">
    <source>
        <dbReference type="EMBL" id="KAJ9662038.1"/>
    </source>
</evidence>
<accession>A0ACC3AGP8</accession>
<sequence>MEHGIRNPFTDSAIQSRKSSLRETPATCSITSLNQPEDHYNEKKPRHRFRSYRLVGKYEQPWLEDPRMRNTRQNSWIVYGGIVVGVLLSAYICFTKIQAVTNHEYCLILDDSFQTLDPNIWTHEVQIDGYGTGSFDWTTTDVKNAFTDAGGLHIVPTLTNETTSIDNNEIYDGYTLNLTKAGGDGSCTSTSISSCSIRSNATIGNLVPPVRSARLTTAGKKTIKYGKVEVTAKFPKGDWLWPAIWMYPQNSVYGEWPRSGEIDIAEGRGNSYTYALDGIPAGRNVMTSTLHWGPSSLADAYWRTTNGKALRRTDYSEEYHTFGMEWSEDYIYTYLDSRLVQVLFMSFKTNENLWERGNFSTQVENGTFLENPWQNSTAPNAPFDMEFYLILNVAVGSRNGWFKDGVDSKPWIDGATNAAWDFWSAADSWLPTWGEGTERGMTVKNVKMWQQGKCA</sequence>
<protein>
    <submittedName>
        <fullName evidence="1">Uncharacterized protein</fullName>
    </submittedName>
</protein>
<dbReference type="EMBL" id="JAPDRQ010000018">
    <property type="protein sequence ID" value="KAJ9662038.1"/>
    <property type="molecule type" value="Genomic_DNA"/>
</dbReference>
<name>A0ACC3AGP8_9EURO</name>
<reference evidence="1" key="1">
    <citation type="submission" date="2022-10" db="EMBL/GenBank/DDBJ databases">
        <title>Culturing micro-colonial fungi from biological soil crusts in the Mojave desert and describing Neophaeococcomyces mojavensis, and introducing the new genera and species Taxawa tesnikishii.</title>
        <authorList>
            <person name="Kurbessoian T."/>
            <person name="Stajich J.E."/>
        </authorList>
    </citation>
    <scope>NUCLEOTIDE SEQUENCE</scope>
    <source>
        <strain evidence="1">JES_112</strain>
    </source>
</reference>
<organism evidence="1 2">
    <name type="scientific">Neophaeococcomyces mojaviensis</name>
    <dbReference type="NCBI Taxonomy" id="3383035"/>
    <lineage>
        <taxon>Eukaryota</taxon>
        <taxon>Fungi</taxon>
        <taxon>Dikarya</taxon>
        <taxon>Ascomycota</taxon>
        <taxon>Pezizomycotina</taxon>
        <taxon>Eurotiomycetes</taxon>
        <taxon>Chaetothyriomycetidae</taxon>
        <taxon>Chaetothyriales</taxon>
        <taxon>Chaetothyriales incertae sedis</taxon>
        <taxon>Neophaeococcomyces</taxon>
    </lineage>
</organism>
<proteinExistence type="predicted"/>